<accession>A0A0F3GPP6</accession>
<reference evidence="1 2" key="1">
    <citation type="submission" date="2015-02" db="EMBL/GenBank/DDBJ databases">
        <title>Single-cell genomics of uncultivated deep-branching MTB reveals a conserved set of magnetosome genes.</title>
        <authorList>
            <person name="Kolinko S."/>
            <person name="Richter M."/>
            <person name="Glockner F.O."/>
            <person name="Brachmann A."/>
            <person name="Schuler D."/>
        </authorList>
    </citation>
    <scope>NUCLEOTIDE SEQUENCE [LARGE SCALE GENOMIC DNA]</scope>
    <source>
        <strain evidence="1">TM-1</strain>
    </source>
</reference>
<dbReference type="AlphaFoldDB" id="A0A0F3GPP6"/>
<dbReference type="EMBL" id="LACI01001672">
    <property type="protein sequence ID" value="KJU83949.1"/>
    <property type="molecule type" value="Genomic_DNA"/>
</dbReference>
<keyword evidence="2" id="KW-1185">Reference proteome</keyword>
<organism evidence="1 2">
    <name type="scientific">Candidatus Magnetobacterium bavaricum</name>
    <dbReference type="NCBI Taxonomy" id="29290"/>
    <lineage>
        <taxon>Bacteria</taxon>
        <taxon>Pseudomonadati</taxon>
        <taxon>Nitrospirota</taxon>
        <taxon>Thermodesulfovibrionia</taxon>
        <taxon>Thermodesulfovibrionales</taxon>
        <taxon>Candidatus Magnetobacteriaceae</taxon>
        <taxon>Candidatus Magnetobacterium</taxon>
    </lineage>
</organism>
<sequence length="398" mass="44336">MFLLDDAVHEDYAATLVPRAVGYSAALMEHFFKSQIEISLPDDGVYAFVRHDDNLPHDDMNFTKISLKAKNILPKGEDMENGKIILIVTYRVAQTNPFVTGVVDVSNEIYHSIVTKTGVTIYNGDTEDLTFDLTSSSTTSKSIPIWATDVYLQLAYKGDIGGNPYEVAFGYKDISEPTPVDFFNNMDKICIENNWYDAGTPQTLAFVDKNGNHIASVVDLYAHDAANIYLRYSPLDNPIPASASDNLATIAKINAGAFKRELYILTDYDFNYGVNFTGVETVNENNTFRHLSKGYLFQGMAIKRQTEFMSSWNCDYDPNNCYVQFEPGFYSFRGVYLWGGAGGILTNEAYPKSSVCSFSQLNPIPNPSTPDTMQSPTQEGGTVSIPVYAEPRFITLSR</sequence>
<evidence type="ECO:0000313" key="2">
    <source>
        <dbReference type="Proteomes" id="UP000033423"/>
    </source>
</evidence>
<dbReference type="Proteomes" id="UP000033423">
    <property type="component" value="Unassembled WGS sequence"/>
</dbReference>
<comment type="caution">
    <text evidence="1">The sequence shown here is derived from an EMBL/GenBank/DDBJ whole genome shotgun (WGS) entry which is preliminary data.</text>
</comment>
<protein>
    <submittedName>
        <fullName evidence="1">Uncharacterized protein</fullName>
    </submittedName>
</protein>
<proteinExistence type="predicted"/>
<name>A0A0F3GPP6_9BACT</name>
<gene>
    <name evidence="1" type="ORF">MBAV_003860</name>
</gene>
<evidence type="ECO:0000313" key="1">
    <source>
        <dbReference type="EMBL" id="KJU83949.1"/>
    </source>
</evidence>